<feature type="region of interest" description="Disordered" evidence="2">
    <location>
        <begin position="222"/>
        <end position="254"/>
    </location>
</feature>
<accession>A0A8T2BKX7</accession>
<feature type="region of interest" description="Disordered" evidence="2">
    <location>
        <begin position="1050"/>
        <end position="1099"/>
    </location>
</feature>
<feature type="region of interest" description="Disordered" evidence="2">
    <location>
        <begin position="332"/>
        <end position="357"/>
    </location>
</feature>
<feature type="compositionally biased region" description="Basic and acidic residues" evidence="2">
    <location>
        <begin position="245"/>
        <end position="254"/>
    </location>
</feature>
<evidence type="ECO:0000313" key="3">
    <source>
        <dbReference type="EMBL" id="KAG7585734.1"/>
    </source>
</evidence>
<dbReference type="EMBL" id="JAEFBK010000007">
    <property type="protein sequence ID" value="KAG7585734.1"/>
    <property type="molecule type" value="Genomic_DNA"/>
</dbReference>
<reference evidence="3 4" key="1">
    <citation type="submission" date="2020-12" db="EMBL/GenBank/DDBJ databases">
        <title>Concerted genomic and epigenomic changes stabilize Arabidopsis allopolyploids.</title>
        <authorList>
            <person name="Chen Z."/>
        </authorList>
    </citation>
    <scope>NUCLEOTIDE SEQUENCE [LARGE SCALE GENOMIC DNA]</scope>
    <source>
        <strain evidence="3">Allo738</strain>
        <tissue evidence="3">Leaf</tissue>
    </source>
</reference>
<evidence type="ECO:0000256" key="2">
    <source>
        <dbReference type="SAM" id="MobiDB-lite"/>
    </source>
</evidence>
<feature type="region of interest" description="Disordered" evidence="2">
    <location>
        <begin position="789"/>
        <end position="824"/>
    </location>
</feature>
<feature type="coiled-coil region" evidence="1">
    <location>
        <begin position="1017"/>
        <end position="1044"/>
    </location>
</feature>
<evidence type="ECO:0000313" key="4">
    <source>
        <dbReference type="Proteomes" id="UP000694240"/>
    </source>
</evidence>
<evidence type="ECO:0000256" key="1">
    <source>
        <dbReference type="SAM" id="Coils"/>
    </source>
</evidence>
<keyword evidence="1" id="KW-0175">Coiled coil</keyword>
<keyword evidence="4" id="KW-1185">Reference proteome</keyword>
<protein>
    <submittedName>
        <fullName evidence="3">Uncharacterized protein</fullName>
    </submittedName>
</protein>
<feature type="compositionally biased region" description="Basic residues" evidence="2">
    <location>
        <begin position="334"/>
        <end position="345"/>
    </location>
</feature>
<organism evidence="3 4">
    <name type="scientific">Arabidopsis thaliana x Arabidopsis arenosa</name>
    <dbReference type="NCBI Taxonomy" id="1240361"/>
    <lineage>
        <taxon>Eukaryota</taxon>
        <taxon>Viridiplantae</taxon>
        <taxon>Streptophyta</taxon>
        <taxon>Embryophyta</taxon>
        <taxon>Tracheophyta</taxon>
        <taxon>Spermatophyta</taxon>
        <taxon>Magnoliopsida</taxon>
        <taxon>eudicotyledons</taxon>
        <taxon>Gunneridae</taxon>
        <taxon>Pentapetalae</taxon>
        <taxon>rosids</taxon>
        <taxon>malvids</taxon>
        <taxon>Brassicales</taxon>
        <taxon>Brassicaceae</taxon>
        <taxon>Camelineae</taxon>
        <taxon>Arabidopsis</taxon>
    </lineage>
</organism>
<gene>
    <name evidence="3" type="ORF">ISN45_Aa02g010810</name>
</gene>
<feature type="coiled-coil region" evidence="1">
    <location>
        <begin position="895"/>
        <end position="954"/>
    </location>
</feature>
<feature type="compositionally biased region" description="Basic residues" evidence="2">
    <location>
        <begin position="810"/>
        <end position="820"/>
    </location>
</feature>
<dbReference type="Proteomes" id="UP000694240">
    <property type="component" value="Chromosome 7"/>
</dbReference>
<dbReference type="PANTHER" id="PTHR31099">
    <property type="entry name" value="OS06G0165300 PROTEIN"/>
    <property type="match status" value="1"/>
</dbReference>
<proteinExistence type="predicted"/>
<sequence length="1099" mass="120872">MPIRPQRIRKNPKNLTTSKVINHTAVTVVDGKDVVVATITHPAVGTTITVDVDPIPAVVEGEDDVVFPNHNTRPNEYAIDVVLKERGCGHYNSSGRGNHYNRGCRPNSGRGRGRGRCGGFFARKGFGYPEKSRLGYPEKSGLGYPGKSGLGYPEKSGFGYPRKSGLGYPEKSGFGYPSCLTGCPELSGRMPRAVRQGTPSCPTGYPELDNMSSAAFDVWLGLSSSDGSEESDRSEPSSDAGSSSGDREDPSQFVVREDAVADTARDEDLPDNPEAVLNRRRRILPPAVDEAGVSRWQDAAELPILPEVKGEIVSYDPEEGARLLQQAIQGSLAQKKKKSRAKKTKRPDPPGSTLSTTDSLRDLKARFNFSEGVTLRLPTPSERADDPPEGFFTLYEGFFYFCFLWFPIPRPIIEYLWSYKLALAQITTRGLRHLIGILIRGIETYNNIGLDHLRNLLEIRRVPGCAMERYYISPRPRRRVIGGFPSKDEKYTDHFFFVALDEDCVPEGCLGKMIGKWRKIDRGPSFLDRIPEDLFSAHEELAARKCHWIKHFSQERVEKAVASRPGRLGVRRPLTLGRMGAFSKHHIRSLHPFERLRLSDRNRSALSTLWPTVTVLRTRSVHRARLSCRSAHLAELASPPAGLAHLVELASSSSSPSWISTDRSRDADVTKALRVLHGASCSTSSSSSDQRLNFLTEMQGVQMSLREKKAAEKKAREEQRAIEAAFGPLTPPEATMGAEAVTDPEVIIDPMGSGVGLTITAALTEVPEGIPLGDVADQVPEVGNALVVGLPAGGQTKSKGKRPRGEHSGDKRKKSRKAHSSSRPIYQDKVASANLIASCAWPLLPAPEGLVEAERYGETAANFLKAFSSMNTMVHSYDSAAREHAVAREQFEVARTDAERKATEAVQAMQAAEALIVAEQEARRREAEENVRIRRKAEAEIDRLKHLLTEEKALRETEVARARKAGERKIAGEFVERVKMTEAKLADFGKVSERYVYFLQAKANAELIDVLEAGGKIEDEKLEVAKWKEEYGDAEAEYVRLGAELLGDLKVPPVSPDSARDGLGNRSVESDAADAGVLDQSGTNLNPAATDVPDEEQDE</sequence>
<name>A0A8T2BKX7_9BRAS</name>
<comment type="caution">
    <text evidence="3">The sequence shown here is derived from an EMBL/GenBank/DDBJ whole genome shotgun (WGS) entry which is preliminary data.</text>
</comment>
<dbReference type="PANTHER" id="PTHR31099:SF49">
    <property type="entry name" value="MYOSIN HEAVY CHAIN-LIKE PROTEIN"/>
    <property type="match status" value="1"/>
</dbReference>
<dbReference type="AlphaFoldDB" id="A0A8T2BKX7"/>